<dbReference type="AlphaFoldDB" id="A0A3A1YHK9"/>
<accession>A0A3A1YHK9</accession>
<dbReference type="SUPFAM" id="SSF53335">
    <property type="entry name" value="S-adenosyl-L-methionine-dependent methyltransferases"/>
    <property type="match status" value="2"/>
</dbReference>
<proteinExistence type="predicted"/>
<dbReference type="Gene3D" id="3.40.50.150">
    <property type="entry name" value="Vaccinia Virus protein VP39"/>
    <property type="match status" value="1"/>
</dbReference>
<keyword evidence="2" id="KW-1185">Reference proteome</keyword>
<dbReference type="RefSeq" id="WP_119532150.1">
    <property type="nucleotide sequence ID" value="NZ_JBHSSP010000009.1"/>
</dbReference>
<name>A0A3A1YHK9_9GAMM</name>
<gene>
    <name evidence="1" type="ORF">CKF58_06490</name>
</gene>
<dbReference type="InterPro" id="IPR027555">
    <property type="entry name" value="Mo5U34_MeTrfas-like"/>
</dbReference>
<sequence>MFINFENRSVLEQLLRQEDLISWVPELSAVMLESDNQLQIRARNKTSRDASFVNNMRKLKAVQQLAIELKEVCAQVRSAFPRLKLPANLLVPQDTLAQPFSLVGVQLCPEWQEYLTQPLSKLSVQKELSLSDRQRLPYRAQTLYQKLTNLIGKMVNVLMPWRKGPFDYFGLHVDSEWVSEMKFQRLEQLGIRSLVAGKRVLDVGCGNGYYLWRLYQTQHNWPSLEQENTKDSQEEPTAKVVFTPPSFALGVEPFEGFVAQFLLTKVLYTTFWEELSPSTQAEAPRALTPNILTLPLSLVPTQNVFDVVMCMGVLYHRKDPVVFLEDLAKFLTPHGTLVLETIAVDGDENTCLMPPVKYAGMTNVYFVPTIKTLEKWLAMAGYKHIEIKDVSITTEEEQRATSFSAPVSLVDMLDAKNPDLTVEGYPRPQRVIIYAKRPA</sequence>
<protein>
    <recommendedName>
        <fullName evidence="3">tRNA U34 carboxymethyltransferase</fullName>
    </recommendedName>
</protein>
<dbReference type="PANTHER" id="PTHR43861">
    <property type="entry name" value="TRANS-ACONITATE 2-METHYLTRANSFERASE-RELATED"/>
    <property type="match status" value="1"/>
</dbReference>
<dbReference type="InterPro" id="IPR029063">
    <property type="entry name" value="SAM-dependent_MTases_sf"/>
</dbReference>
<evidence type="ECO:0000313" key="2">
    <source>
        <dbReference type="Proteomes" id="UP000265916"/>
    </source>
</evidence>
<dbReference type="Proteomes" id="UP000265916">
    <property type="component" value="Unassembled WGS sequence"/>
</dbReference>
<dbReference type="EMBL" id="NRJG01000125">
    <property type="protein sequence ID" value="RIY35714.1"/>
    <property type="molecule type" value="Genomic_DNA"/>
</dbReference>
<organism evidence="1 2">
    <name type="scientific">Psittacicella hinzii</name>
    <dbReference type="NCBI Taxonomy" id="2028575"/>
    <lineage>
        <taxon>Bacteria</taxon>
        <taxon>Pseudomonadati</taxon>
        <taxon>Pseudomonadota</taxon>
        <taxon>Gammaproteobacteria</taxon>
        <taxon>Pasteurellales</taxon>
        <taxon>Psittacicellaceae</taxon>
        <taxon>Psittacicella</taxon>
    </lineage>
</organism>
<dbReference type="OrthoDB" id="9773188at2"/>
<evidence type="ECO:0008006" key="3">
    <source>
        <dbReference type="Google" id="ProtNLM"/>
    </source>
</evidence>
<comment type="caution">
    <text evidence="1">The sequence shown here is derived from an EMBL/GenBank/DDBJ whole genome shotgun (WGS) entry which is preliminary data.</text>
</comment>
<reference evidence="1 2" key="1">
    <citation type="submission" date="2017-08" db="EMBL/GenBank/DDBJ databases">
        <title>Reclassification of Bisgaard taxon 37 and 44.</title>
        <authorList>
            <person name="Christensen H."/>
        </authorList>
    </citation>
    <scope>NUCLEOTIDE SEQUENCE [LARGE SCALE GENOMIC DNA]</scope>
    <source>
        <strain evidence="1 2">111</strain>
    </source>
</reference>
<dbReference type="Pfam" id="PF08003">
    <property type="entry name" value="Methyltransf_9"/>
    <property type="match status" value="2"/>
</dbReference>
<evidence type="ECO:0000313" key="1">
    <source>
        <dbReference type="EMBL" id="RIY35714.1"/>
    </source>
</evidence>